<evidence type="ECO:0000256" key="2">
    <source>
        <dbReference type="SAM" id="Phobius"/>
    </source>
</evidence>
<feature type="transmembrane region" description="Helical" evidence="2">
    <location>
        <begin position="39"/>
        <end position="63"/>
    </location>
</feature>
<evidence type="ECO:0000256" key="1">
    <source>
        <dbReference type="SAM" id="Coils"/>
    </source>
</evidence>
<keyword evidence="1" id="KW-0175">Coiled coil</keyword>
<accession>A0A7M1AVY7</accession>
<gene>
    <name evidence="3" type="ORF">FJR03_07540</name>
</gene>
<keyword evidence="2" id="KW-0472">Membrane</keyword>
<keyword evidence="4" id="KW-1185">Reference proteome</keyword>
<feature type="transmembrane region" description="Helical" evidence="2">
    <location>
        <begin position="12"/>
        <end position="33"/>
    </location>
</feature>
<protein>
    <submittedName>
        <fullName evidence="3">Uncharacterized protein</fullName>
    </submittedName>
</protein>
<feature type="coiled-coil region" evidence="1">
    <location>
        <begin position="58"/>
        <end position="85"/>
    </location>
</feature>
<dbReference type="Proteomes" id="UP000593910">
    <property type="component" value="Chromosome"/>
</dbReference>
<reference evidence="3 4" key="1">
    <citation type="submission" date="2019-06" db="EMBL/GenBank/DDBJ databases">
        <title>Sulfurimonas gotlandica sp. nov., a chemoautotrophic and psychrotolerant epsilonproteobacterium isolated from a pelagic redoxcline, and an emended description of the genus Sulfurimonas.</title>
        <authorList>
            <person name="Wang S."/>
            <person name="Jiang L."/>
            <person name="Shao Z."/>
        </authorList>
    </citation>
    <scope>NUCLEOTIDE SEQUENCE [LARGE SCALE GENOMIC DNA]</scope>
    <source>
        <strain evidence="3 4">B2</strain>
    </source>
</reference>
<sequence length="85" mass="9705">MQKDAFERIISFLLGASWGIILLGALALFSLLFNFGFTIAFLFTLLYIIVSLFLVLVLDALLVNKQRLKEAKKQTELLEKLLEKK</sequence>
<name>A0A7M1AVY7_9BACT</name>
<proteinExistence type="predicted"/>
<dbReference type="EMBL" id="CP041165">
    <property type="protein sequence ID" value="QOP41609.1"/>
    <property type="molecule type" value="Genomic_DNA"/>
</dbReference>
<dbReference type="KEGG" id="smax:FJR03_07540"/>
<dbReference type="RefSeq" id="WP_193112926.1">
    <property type="nucleotide sequence ID" value="NZ_CP041165.1"/>
</dbReference>
<organism evidence="3 4">
    <name type="scientific">Sulfurimonas marina</name>
    <dbReference type="NCBI Taxonomy" id="2590551"/>
    <lineage>
        <taxon>Bacteria</taxon>
        <taxon>Pseudomonadati</taxon>
        <taxon>Campylobacterota</taxon>
        <taxon>Epsilonproteobacteria</taxon>
        <taxon>Campylobacterales</taxon>
        <taxon>Sulfurimonadaceae</taxon>
        <taxon>Sulfurimonas</taxon>
    </lineage>
</organism>
<evidence type="ECO:0000313" key="3">
    <source>
        <dbReference type="EMBL" id="QOP41609.1"/>
    </source>
</evidence>
<evidence type="ECO:0000313" key="4">
    <source>
        <dbReference type="Proteomes" id="UP000593910"/>
    </source>
</evidence>
<keyword evidence="2" id="KW-1133">Transmembrane helix</keyword>
<keyword evidence="2" id="KW-0812">Transmembrane</keyword>
<dbReference type="AlphaFoldDB" id="A0A7M1AVY7"/>